<keyword evidence="5" id="KW-0217">Developmental protein</keyword>
<comment type="subcellular location">
    <subcellularLocation>
        <location evidence="2">Endoplasmic reticulum membrane</location>
        <topology evidence="2">Multi-pass membrane protein</topology>
    </subcellularLocation>
    <subcellularLocation>
        <location evidence="1">Endosome membrane</location>
        <topology evidence="1">Multi-pass membrane protein</topology>
    </subcellularLocation>
    <subcellularLocation>
        <location evidence="14">Postsynaptic cell membrane</location>
        <topology evidence="14">Multi-pass membrane protein</topology>
    </subcellularLocation>
    <subcellularLocation>
        <location evidence="15">Presynaptic cell membrane</location>
        <topology evidence="15">Multi-pass membrane protein</topology>
    </subcellularLocation>
</comment>
<keyword evidence="11" id="KW-0966">Cell projection</keyword>
<evidence type="ECO:0000256" key="13">
    <source>
        <dbReference type="ARBA" id="ARBA00025880"/>
    </source>
</evidence>
<keyword evidence="5" id="KW-0709">Segmentation polarity protein</keyword>
<evidence type="ECO:0000256" key="6">
    <source>
        <dbReference type="ARBA" id="ARBA00022753"/>
    </source>
</evidence>
<evidence type="ECO:0000256" key="1">
    <source>
        <dbReference type="ARBA" id="ARBA00004337"/>
    </source>
</evidence>
<evidence type="ECO:0000256" key="7">
    <source>
        <dbReference type="ARBA" id="ARBA00022989"/>
    </source>
</evidence>
<reference evidence="18" key="1">
    <citation type="submission" date="2020-11" db="EMBL/GenBank/DDBJ databases">
        <authorList>
            <person name="Tran Van P."/>
        </authorList>
    </citation>
    <scope>NUCLEOTIDE SEQUENCE</scope>
</reference>
<proteinExistence type="predicted"/>
<evidence type="ECO:0000256" key="14">
    <source>
        <dbReference type="ARBA" id="ARBA00034104"/>
    </source>
</evidence>
<feature type="transmembrane region" description="Helical" evidence="16">
    <location>
        <begin position="53"/>
        <end position="77"/>
    </location>
</feature>
<dbReference type="InterPro" id="IPR009551">
    <property type="entry name" value="Wntless"/>
</dbReference>
<sequence length="148" mass="17236">MRVSAVLNGYQWLRRPLLPPTARCYASVNCAMKVWRLASEGRWKWDDEMKLEFTSAFFTGVYGMWNIYIFALIVLYAPSHKQWPTETENHGIVNEEIEFSRLATDPSSLLNALCHKSSSFRGRKELLFLFYLSSENDKGRFGIEEKKV</sequence>
<dbReference type="PANTHER" id="PTHR13449">
    <property type="entry name" value="INTEGRAL MEMBRANE PROTEIN GPR177"/>
    <property type="match status" value="1"/>
</dbReference>
<dbReference type="Pfam" id="PF06664">
    <property type="entry name" value="WLS-like_TM"/>
    <property type="match status" value="1"/>
</dbReference>
<evidence type="ECO:0000313" key="18">
    <source>
        <dbReference type="EMBL" id="CAD7262026.1"/>
    </source>
</evidence>
<dbReference type="GO" id="GO:0005789">
    <property type="term" value="C:endoplasmic reticulum membrane"/>
    <property type="evidence" value="ECO:0007669"/>
    <property type="project" value="UniProtKB-SubCell"/>
</dbReference>
<evidence type="ECO:0000256" key="4">
    <source>
        <dbReference type="ARBA" id="ARBA00022692"/>
    </source>
</evidence>
<keyword evidence="10" id="KW-0628">Postsynaptic cell membrane</keyword>
<evidence type="ECO:0000256" key="5">
    <source>
        <dbReference type="ARBA" id="ARBA00022716"/>
    </source>
</evidence>
<keyword evidence="8" id="KW-0770">Synapse</keyword>
<dbReference type="GO" id="GO:0010008">
    <property type="term" value="C:endosome membrane"/>
    <property type="evidence" value="ECO:0007669"/>
    <property type="project" value="UniProtKB-SubCell"/>
</dbReference>
<evidence type="ECO:0000256" key="10">
    <source>
        <dbReference type="ARBA" id="ARBA00023257"/>
    </source>
</evidence>
<dbReference type="GO" id="GO:0007367">
    <property type="term" value="P:segment polarity determination"/>
    <property type="evidence" value="ECO:0007669"/>
    <property type="project" value="UniProtKB-KW"/>
</dbReference>
<evidence type="ECO:0000256" key="8">
    <source>
        <dbReference type="ARBA" id="ARBA00023018"/>
    </source>
</evidence>
<evidence type="ECO:0000259" key="17">
    <source>
        <dbReference type="Pfam" id="PF06664"/>
    </source>
</evidence>
<evidence type="ECO:0000256" key="12">
    <source>
        <dbReference type="ARBA" id="ARBA00025339"/>
    </source>
</evidence>
<dbReference type="GO" id="GO:0042734">
    <property type="term" value="C:presynaptic membrane"/>
    <property type="evidence" value="ECO:0007669"/>
    <property type="project" value="UniProtKB-SubCell"/>
</dbReference>
<dbReference type="AlphaFoldDB" id="A0A7R9AYT9"/>
<keyword evidence="9 16" id="KW-0472">Membrane</keyword>
<dbReference type="PANTHER" id="PTHR13449:SF2">
    <property type="entry name" value="PROTEIN WNTLESS HOMOLOG"/>
    <property type="match status" value="1"/>
</dbReference>
<comment type="subunit">
    <text evidence="13">Interacts with wg; in the Golgi. Interacts with Vps35, a component of the retromer complex; wls stability is regulated by Vps35.</text>
</comment>
<dbReference type="GO" id="GO:0061355">
    <property type="term" value="P:Wnt protein secretion"/>
    <property type="evidence" value="ECO:0007669"/>
    <property type="project" value="TreeGrafter"/>
</dbReference>
<gene>
    <name evidence="18" type="ORF">TSIB3V08_LOCUS6145</name>
</gene>
<evidence type="ECO:0000256" key="9">
    <source>
        <dbReference type="ARBA" id="ARBA00023136"/>
    </source>
</evidence>
<evidence type="ECO:0000256" key="11">
    <source>
        <dbReference type="ARBA" id="ARBA00023273"/>
    </source>
</evidence>
<accession>A0A7R9AYT9</accession>
<feature type="domain" description="Wntless-like transmembrane" evidence="17">
    <location>
        <begin position="52"/>
        <end position="80"/>
    </location>
</feature>
<evidence type="ECO:0000256" key="15">
    <source>
        <dbReference type="ARBA" id="ARBA00034107"/>
    </source>
</evidence>
<keyword evidence="6" id="KW-0967">Endosome</keyword>
<keyword evidence="7 16" id="KW-1133">Transmembrane helix</keyword>
<dbReference type="GO" id="GO:0006886">
    <property type="term" value="P:intracellular protein transport"/>
    <property type="evidence" value="ECO:0007669"/>
    <property type="project" value="TreeGrafter"/>
</dbReference>
<evidence type="ECO:0000256" key="2">
    <source>
        <dbReference type="ARBA" id="ARBA00004477"/>
    </source>
</evidence>
<dbReference type="GO" id="GO:0017147">
    <property type="term" value="F:Wnt-protein binding"/>
    <property type="evidence" value="ECO:0007669"/>
    <property type="project" value="InterPro"/>
</dbReference>
<keyword evidence="4 16" id="KW-0812">Transmembrane</keyword>
<evidence type="ECO:0000256" key="3">
    <source>
        <dbReference type="ARBA" id="ARBA00015887"/>
    </source>
</evidence>
<dbReference type="GO" id="GO:0016055">
    <property type="term" value="P:Wnt signaling pathway"/>
    <property type="evidence" value="ECO:0007669"/>
    <property type="project" value="InterPro"/>
</dbReference>
<evidence type="ECO:0000256" key="16">
    <source>
        <dbReference type="SAM" id="Phobius"/>
    </source>
</evidence>
<dbReference type="EMBL" id="OC002561">
    <property type="protein sequence ID" value="CAD7262026.1"/>
    <property type="molecule type" value="Genomic_DNA"/>
</dbReference>
<name>A0A7R9AYT9_TIMSH</name>
<organism evidence="18">
    <name type="scientific">Timema shepardi</name>
    <name type="common">Walking stick</name>
    <dbReference type="NCBI Taxonomy" id="629360"/>
    <lineage>
        <taxon>Eukaryota</taxon>
        <taxon>Metazoa</taxon>
        <taxon>Ecdysozoa</taxon>
        <taxon>Arthropoda</taxon>
        <taxon>Hexapoda</taxon>
        <taxon>Insecta</taxon>
        <taxon>Pterygota</taxon>
        <taxon>Neoptera</taxon>
        <taxon>Polyneoptera</taxon>
        <taxon>Phasmatodea</taxon>
        <taxon>Timematodea</taxon>
        <taxon>Timematoidea</taxon>
        <taxon>Timematidae</taxon>
        <taxon>Timema</taxon>
    </lineage>
</organism>
<comment type="function">
    <text evidence="12">A segment polarity gene required for wingless (wg)-dependent patterning processes, acting in both wg-sending cells and wg-target cells. In non-neuronal cells wls directs wg secretion. The wls traffic loop encompasses the Golgi, the cell surface, an endocytic compartment and a retrograde route leading back to the Golgi, and involves clathrin-mediated endocytosis and the retromer complex (a conserved protein complex consisting of Vps35 and Vps26). In neuronal cells (the larval motorneuron NMJ), the wg signal moves across the synapse via the release of wls-containing exosome-like vesicles. Postsynaptic wls is required for the trafficking of fz2 through the fz2-interacting protein Grip.</text>
</comment>
<dbReference type="InterPro" id="IPR047843">
    <property type="entry name" value="WLS-like_TM"/>
</dbReference>
<protein>
    <recommendedName>
        <fullName evidence="3">Protein wntless</fullName>
    </recommendedName>
</protein>
<dbReference type="GO" id="GO:0045211">
    <property type="term" value="C:postsynaptic membrane"/>
    <property type="evidence" value="ECO:0007669"/>
    <property type="project" value="UniProtKB-SubCell"/>
</dbReference>